<reference evidence="2 3" key="1">
    <citation type="journal article" date="2016" name="Nat. Commun.">
        <title>Thousands of microbial genomes shed light on interconnected biogeochemical processes in an aquifer system.</title>
        <authorList>
            <person name="Anantharaman K."/>
            <person name="Brown C.T."/>
            <person name="Hug L.A."/>
            <person name="Sharon I."/>
            <person name="Castelle C.J."/>
            <person name="Probst A.J."/>
            <person name="Thomas B.C."/>
            <person name="Singh A."/>
            <person name="Wilkins M.J."/>
            <person name="Karaoz U."/>
            <person name="Brodie E.L."/>
            <person name="Williams K.H."/>
            <person name="Hubbard S.S."/>
            <person name="Banfield J.F."/>
        </authorList>
    </citation>
    <scope>NUCLEOTIDE SEQUENCE [LARGE SCALE GENOMIC DNA]</scope>
</reference>
<comment type="caution">
    <text evidence="2">The sequence shown here is derived from an EMBL/GenBank/DDBJ whole genome shotgun (WGS) entry which is preliminary data.</text>
</comment>
<dbReference type="InterPro" id="IPR013216">
    <property type="entry name" value="Methyltransf_11"/>
</dbReference>
<proteinExistence type="predicted"/>
<protein>
    <recommendedName>
        <fullName evidence="1">Methyltransferase type 11 domain-containing protein</fullName>
    </recommendedName>
</protein>
<dbReference type="PANTHER" id="PTHR43464:SF94">
    <property type="entry name" value="MALONYL-[ACYL-CARRIER PROTEIN] O-METHYLTRANSFERASE"/>
    <property type="match status" value="1"/>
</dbReference>
<dbReference type="InterPro" id="IPR029063">
    <property type="entry name" value="SAM-dependent_MTases_sf"/>
</dbReference>
<dbReference type="Proteomes" id="UP000177871">
    <property type="component" value="Unassembled WGS sequence"/>
</dbReference>
<evidence type="ECO:0000313" key="2">
    <source>
        <dbReference type="EMBL" id="OGG19159.1"/>
    </source>
</evidence>
<evidence type="ECO:0000313" key="3">
    <source>
        <dbReference type="Proteomes" id="UP000177871"/>
    </source>
</evidence>
<evidence type="ECO:0000259" key="1">
    <source>
        <dbReference type="Pfam" id="PF08241"/>
    </source>
</evidence>
<dbReference type="GO" id="GO:0008757">
    <property type="term" value="F:S-adenosylmethionine-dependent methyltransferase activity"/>
    <property type="evidence" value="ECO:0007669"/>
    <property type="project" value="InterPro"/>
</dbReference>
<dbReference type="Gene3D" id="3.40.50.150">
    <property type="entry name" value="Vaccinia Virus protein VP39"/>
    <property type="match status" value="1"/>
</dbReference>
<dbReference type="EMBL" id="MFJK01000009">
    <property type="protein sequence ID" value="OGG19159.1"/>
    <property type="molecule type" value="Genomic_DNA"/>
</dbReference>
<organism evidence="2 3">
    <name type="scientific">Candidatus Gottesmanbacteria bacterium RIFCSPHIGHO2_01_FULL_47_48</name>
    <dbReference type="NCBI Taxonomy" id="1798381"/>
    <lineage>
        <taxon>Bacteria</taxon>
        <taxon>Candidatus Gottesmaniibacteriota</taxon>
    </lineage>
</organism>
<name>A0A1F6A3B9_9BACT</name>
<accession>A0A1F6A3B9</accession>
<gene>
    <name evidence="2" type="ORF">A2721_01945</name>
</gene>
<dbReference type="AlphaFoldDB" id="A0A1F6A3B9"/>
<sequence>MEISEYKNIYENEETHGWYQGMKYVSLALLDRFLERKQKLKILDAGCGTGMMIKALEKYGKVEGIDISPEAIKLCKKRGLKNVQIASVMKIPFKSESFDLVTSFDVIYHQQIVPNQAIREFSRVLKKGGVLLLRVPALEILRGSHDKVVHTASRFTLEEVNQLLENNHLKLEFSSYVNFFIFPLTLLTRMLSRRNFQGHTSDIGHLPTIVNLAVENLLKLETLFLRNAVTFPIGVSIIAVASKK</sequence>
<dbReference type="SUPFAM" id="SSF53335">
    <property type="entry name" value="S-adenosyl-L-methionine-dependent methyltransferases"/>
    <property type="match status" value="1"/>
</dbReference>
<dbReference type="STRING" id="1798381.A2721_01945"/>
<dbReference type="CDD" id="cd02440">
    <property type="entry name" value="AdoMet_MTases"/>
    <property type="match status" value="1"/>
</dbReference>
<feature type="domain" description="Methyltransferase type 11" evidence="1">
    <location>
        <begin position="43"/>
        <end position="132"/>
    </location>
</feature>
<dbReference type="PANTHER" id="PTHR43464">
    <property type="entry name" value="METHYLTRANSFERASE"/>
    <property type="match status" value="1"/>
</dbReference>
<dbReference type="Pfam" id="PF08241">
    <property type="entry name" value="Methyltransf_11"/>
    <property type="match status" value="1"/>
</dbReference>